<dbReference type="AlphaFoldDB" id="A0A2T9JB46"/>
<evidence type="ECO:0008006" key="3">
    <source>
        <dbReference type="Google" id="ProtNLM"/>
    </source>
</evidence>
<protein>
    <recommendedName>
        <fullName evidence="3">Threonine transporter</fullName>
    </recommendedName>
</protein>
<name>A0A2T9JB46_9CAUL</name>
<comment type="caution">
    <text evidence="1">The sequence shown here is derived from an EMBL/GenBank/DDBJ whole genome shotgun (WGS) entry which is preliminary data.</text>
</comment>
<gene>
    <name evidence="1" type="ORF">DDF65_15155</name>
</gene>
<dbReference type="EMBL" id="QDKP01000043">
    <property type="protein sequence ID" value="PVM79451.1"/>
    <property type="molecule type" value="Genomic_DNA"/>
</dbReference>
<organism evidence="1 2">
    <name type="scientific">Caulobacter radicis</name>
    <dbReference type="NCBI Taxonomy" id="2172650"/>
    <lineage>
        <taxon>Bacteria</taxon>
        <taxon>Pseudomonadati</taxon>
        <taxon>Pseudomonadota</taxon>
        <taxon>Alphaproteobacteria</taxon>
        <taxon>Caulobacterales</taxon>
        <taxon>Caulobacteraceae</taxon>
        <taxon>Caulobacter</taxon>
    </lineage>
</organism>
<evidence type="ECO:0000313" key="2">
    <source>
        <dbReference type="Proteomes" id="UP000244913"/>
    </source>
</evidence>
<reference evidence="1 2" key="1">
    <citation type="submission" date="2018-04" db="EMBL/GenBank/DDBJ databases">
        <title>The genome sequence of Caulobacter sp. 736.</title>
        <authorList>
            <person name="Gao J."/>
            <person name="Sun J."/>
        </authorList>
    </citation>
    <scope>NUCLEOTIDE SEQUENCE [LARGE SCALE GENOMIC DNA]</scope>
    <source>
        <strain evidence="1 2">736</strain>
    </source>
</reference>
<proteinExistence type="predicted"/>
<accession>A0A2T9JB46</accession>
<dbReference type="Pfam" id="PF20288">
    <property type="entry name" value="MC2"/>
    <property type="match status" value="1"/>
</dbReference>
<dbReference type="Proteomes" id="UP000244913">
    <property type="component" value="Unassembled WGS sequence"/>
</dbReference>
<sequence>MECGLRILFVLDAAKAKPCDLQRLIAYDYLLVHSGDVEGPVSLHPAVPFRGGEMLVKRDVLKAGLDQMFSKELLDKRFDANGISYCGTPLTTAFIDLMANDYSRELRSRAHWVVERFSALSDHELSTFMDENLGRWGAEFDRFTALNDLEL</sequence>
<keyword evidence="2" id="KW-1185">Reference proteome</keyword>
<evidence type="ECO:0000313" key="1">
    <source>
        <dbReference type="EMBL" id="PVM79451.1"/>
    </source>
</evidence>
<dbReference type="InterPro" id="IPR046904">
    <property type="entry name" value="ABC-3C_MC2"/>
</dbReference>